<evidence type="ECO:0000256" key="6">
    <source>
        <dbReference type="ARBA" id="ARBA00022801"/>
    </source>
</evidence>
<evidence type="ECO:0000256" key="1">
    <source>
        <dbReference type="ARBA" id="ARBA00001968"/>
    </source>
</evidence>
<dbReference type="Pfam" id="PF13359">
    <property type="entry name" value="DDE_Tnp_4"/>
    <property type="match status" value="1"/>
</dbReference>
<evidence type="ECO:0000313" key="9">
    <source>
        <dbReference type="Proteomes" id="UP000504635"/>
    </source>
</evidence>
<dbReference type="AlphaFoldDB" id="A0A6J2XGE4"/>
<evidence type="ECO:0000259" key="8">
    <source>
        <dbReference type="Pfam" id="PF13359"/>
    </source>
</evidence>
<dbReference type="GeneID" id="115878117"/>
<dbReference type="GO" id="GO:0046872">
    <property type="term" value="F:metal ion binding"/>
    <property type="evidence" value="ECO:0007669"/>
    <property type="project" value="UniProtKB-KW"/>
</dbReference>
<reference evidence="10 11" key="1">
    <citation type="submission" date="2025-04" db="UniProtKB">
        <authorList>
            <consortium name="RefSeq"/>
        </authorList>
    </citation>
    <scope>IDENTIFICATION</scope>
    <source>
        <tissue evidence="10 11">Gonads</tissue>
    </source>
</reference>
<dbReference type="GO" id="GO:0004518">
    <property type="term" value="F:nuclease activity"/>
    <property type="evidence" value="ECO:0007669"/>
    <property type="project" value="UniProtKB-KW"/>
</dbReference>
<evidence type="ECO:0000256" key="5">
    <source>
        <dbReference type="ARBA" id="ARBA00022723"/>
    </source>
</evidence>
<dbReference type="Proteomes" id="UP000504635">
    <property type="component" value="Unplaced"/>
</dbReference>
<feature type="domain" description="DDE Tnp4" evidence="8">
    <location>
        <begin position="167"/>
        <end position="321"/>
    </location>
</feature>
<dbReference type="GO" id="GO:0016787">
    <property type="term" value="F:hydrolase activity"/>
    <property type="evidence" value="ECO:0007669"/>
    <property type="project" value="UniProtKB-KW"/>
</dbReference>
<keyword evidence="5" id="KW-0479">Metal-binding</keyword>
<dbReference type="InterPro" id="IPR045249">
    <property type="entry name" value="HARBI1-like"/>
</dbReference>
<dbReference type="KEGG" id="soy:115878117"/>
<evidence type="ECO:0000256" key="7">
    <source>
        <dbReference type="ARBA" id="ARBA00023242"/>
    </source>
</evidence>
<gene>
    <name evidence="10" type="primary">LOC115878117</name>
    <name evidence="11" type="synonym">LOC115884626</name>
</gene>
<protein>
    <submittedName>
        <fullName evidence="10 11">Protein ALP1-like</fullName>
    </submittedName>
</protein>
<dbReference type="KEGG" id="soy:115884626"/>
<evidence type="ECO:0000313" key="10">
    <source>
        <dbReference type="RefSeq" id="XP_030750347.1"/>
    </source>
</evidence>
<dbReference type="GO" id="GO:0005634">
    <property type="term" value="C:nucleus"/>
    <property type="evidence" value="ECO:0007669"/>
    <property type="project" value="UniProtKB-SubCell"/>
</dbReference>
<evidence type="ECO:0000256" key="4">
    <source>
        <dbReference type="ARBA" id="ARBA00022722"/>
    </source>
</evidence>
<evidence type="ECO:0000313" key="11">
    <source>
        <dbReference type="RefSeq" id="XP_030759135.1"/>
    </source>
</evidence>
<keyword evidence="4" id="KW-0540">Nuclease</keyword>
<evidence type="ECO:0000256" key="3">
    <source>
        <dbReference type="ARBA" id="ARBA00006958"/>
    </source>
</evidence>
<dbReference type="InterPro" id="IPR027806">
    <property type="entry name" value="HARBI1_dom"/>
</dbReference>
<evidence type="ECO:0000256" key="2">
    <source>
        <dbReference type="ARBA" id="ARBA00004123"/>
    </source>
</evidence>
<dbReference type="OrthoDB" id="6773865at2759"/>
<sequence length="375" mass="42690">MDINTDQAIGLMLNFANSIFFDSSDSETEVERAPRVQQYAEEIVPRLSDNTFKSHFRINLCTFEDLLGKLYSVSDSTVHCGTVPVPLDKQLMVTIWCLANLECFRSVADRFGISRSTCWSILYRVCNLLLKVNKKFKIISWPSQVRAEEIEREFRAINGFPGIIGAIDGSHIRILKPKENPNSYCNRKSYHSVLLQGVCDSKKLFLDVYAGEPGSIHDMRLFRKSDLNSRIRNGSVIISEDHHLIGDLAYKLSHYLLVGFKNNVVLTPAQINFNNKLSQCRVVIENAFALLKGRFRRLKSLETTRLDLIPLIIVSGTVLHNICILNGDLLEDIADLQLEEEILIEENVYAVVDDVREDLQAVRKRNNIMNALLMN</sequence>
<comment type="subcellular location">
    <subcellularLocation>
        <location evidence="2">Nucleus</location>
    </subcellularLocation>
</comment>
<dbReference type="PANTHER" id="PTHR22930:SF85">
    <property type="entry name" value="GH03217P-RELATED"/>
    <property type="match status" value="1"/>
</dbReference>
<keyword evidence="7" id="KW-0539">Nucleus</keyword>
<accession>A0A6J2XGE4</accession>
<keyword evidence="6" id="KW-0378">Hydrolase</keyword>
<dbReference type="RefSeq" id="XP_030759135.1">
    <property type="nucleotide sequence ID" value="XM_030903275.1"/>
</dbReference>
<dbReference type="PANTHER" id="PTHR22930">
    <property type="match status" value="1"/>
</dbReference>
<comment type="similarity">
    <text evidence="3">Belongs to the HARBI1 family.</text>
</comment>
<comment type="cofactor">
    <cofactor evidence="1">
        <name>a divalent metal cation</name>
        <dbReference type="ChEBI" id="CHEBI:60240"/>
    </cofactor>
</comment>
<organism evidence="9 10">
    <name type="scientific">Sitophilus oryzae</name>
    <name type="common">Rice weevil</name>
    <name type="synonym">Curculio oryzae</name>
    <dbReference type="NCBI Taxonomy" id="7048"/>
    <lineage>
        <taxon>Eukaryota</taxon>
        <taxon>Metazoa</taxon>
        <taxon>Ecdysozoa</taxon>
        <taxon>Arthropoda</taxon>
        <taxon>Hexapoda</taxon>
        <taxon>Insecta</taxon>
        <taxon>Pterygota</taxon>
        <taxon>Neoptera</taxon>
        <taxon>Endopterygota</taxon>
        <taxon>Coleoptera</taxon>
        <taxon>Polyphaga</taxon>
        <taxon>Cucujiformia</taxon>
        <taxon>Curculionidae</taxon>
        <taxon>Dryophthorinae</taxon>
        <taxon>Sitophilus</taxon>
    </lineage>
</organism>
<proteinExistence type="inferred from homology"/>
<name>A0A6J2XGE4_SITOR</name>
<keyword evidence="9" id="KW-1185">Reference proteome</keyword>
<dbReference type="RefSeq" id="XP_030750347.1">
    <property type="nucleotide sequence ID" value="XM_030894487.1"/>
</dbReference>